<evidence type="ECO:0000256" key="4">
    <source>
        <dbReference type="PROSITE-ProRule" id="PRU00335"/>
    </source>
</evidence>
<dbReference type="PANTHER" id="PTHR30055:SF220">
    <property type="entry name" value="TETR-FAMILY REGULATORY PROTEIN"/>
    <property type="match status" value="1"/>
</dbReference>
<dbReference type="EMBL" id="WWEN01000002">
    <property type="protein sequence ID" value="MYM54383.1"/>
    <property type="molecule type" value="Genomic_DNA"/>
</dbReference>
<evidence type="ECO:0000256" key="1">
    <source>
        <dbReference type="ARBA" id="ARBA00023015"/>
    </source>
</evidence>
<dbReference type="Pfam" id="PF13305">
    <property type="entry name" value="TetR_C_33"/>
    <property type="match status" value="1"/>
</dbReference>
<dbReference type="Proteomes" id="UP000479043">
    <property type="component" value="Unassembled WGS sequence"/>
</dbReference>
<dbReference type="AlphaFoldDB" id="A0A6L8LF73"/>
<proteinExistence type="predicted"/>
<feature type="DNA-binding region" description="H-T-H motif" evidence="4">
    <location>
        <begin position="32"/>
        <end position="51"/>
    </location>
</feature>
<dbReference type="Pfam" id="PF00440">
    <property type="entry name" value="TetR_N"/>
    <property type="match status" value="1"/>
</dbReference>
<evidence type="ECO:0000256" key="3">
    <source>
        <dbReference type="ARBA" id="ARBA00023163"/>
    </source>
</evidence>
<evidence type="ECO:0000256" key="2">
    <source>
        <dbReference type="ARBA" id="ARBA00023125"/>
    </source>
</evidence>
<protein>
    <submittedName>
        <fullName evidence="6">TetR family transcriptional regulator</fullName>
    </submittedName>
</protein>
<dbReference type="PRINTS" id="PR00455">
    <property type="entry name" value="HTHTETR"/>
</dbReference>
<sequence length="203" mass="22407">MTQKPYHHGDLRHLLLDTAKRVVEQSGAAQLSLRSLADEAGVSTAAPYHHFKNKTALLAAVAAATMREFNAYLTSSFDAALSPQERLERLGVAYVTFARDHPELFKLIQWSDRQAETTDQELAELRKENFGILYAAVADCLPKASEETRHTACAAAWSLVHGAAVLVLDGRLGLITPMENLDATITKIVRKLDLLREIEGNIE</sequence>
<dbReference type="InterPro" id="IPR025996">
    <property type="entry name" value="MT1864/Rv1816-like_C"/>
</dbReference>
<dbReference type="InterPro" id="IPR009057">
    <property type="entry name" value="Homeodomain-like_sf"/>
</dbReference>
<dbReference type="SUPFAM" id="SSF48498">
    <property type="entry name" value="Tetracyclin repressor-like, C-terminal domain"/>
    <property type="match status" value="1"/>
</dbReference>
<name>A0A6L8LF73_9RHOB</name>
<gene>
    <name evidence="6" type="ORF">GR167_03635</name>
</gene>
<dbReference type="InterPro" id="IPR001647">
    <property type="entry name" value="HTH_TetR"/>
</dbReference>
<keyword evidence="1" id="KW-0805">Transcription regulation</keyword>
<dbReference type="InterPro" id="IPR036271">
    <property type="entry name" value="Tet_transcr_reg_TetR-rel_C_sf"/>
</dbReference>
<reference evidence="6 7" key="1">
    <citation type="submission" date="2020-01" db="EMBL/GenBank/DDBJ databases">
        <authorList>
            <person name="Chen S."/>
        </authorList>
    </citation>
    <scope>NUCLEOTIDE SEQUENCE [LARGE SCALE GENOMIC DNA]</scope>
    <source>
        <strain evidence="6 7">GS-10</strain>
    </source>
</reference>
<dbReference type="RefSeq" id="WP_160972083.1">
    <property type="nucleotide sequence ID" value="NZ_WWEN01000002.1"/>
</dbReference>
<dbReference type="PANTHER" id="PTHR30055">
    <property type="entry name" value="HTH-TYPE TRANSCRIPTIONAL REGULATOR RUTR"/>
    <property type="match status" value="1"/>
</dbReference>
<evidence type="ECO:0000313" key="7">
    <source>
        <dbReference type="Proteomes" id="UP000479043"/>
    </source>
</evidence>
<organism evidence="6 7">
    <name type="scientific">Thalassovita mangrovi</name>
    <dbReference type="NCBI Taxonomy" id="2692236"/>
    <lineage>
        <taxon>Bacteria</taxon>
        <taxon>Pseudomonadati</taxon>
        <taxon>Pseudomonadota</taxon>
        <taxon>Alphaproteobacteria</taxon>
        <taxon>Rhodobacterales</taxon>
        <taxon>Roseobacteraceae</taxon>
        <taxon>Thalassovita</taxon>
    </lineage>
</organism>
<dbReference type="Gene3D" id="1.10.357.10">
    <property type="entry name" value="Tetracycline Repressor, domain 2"/>
    <property type="match status" value="1"/>
</dbReference>
<keyword evidence="3" id="KW-0804">Transcription</keyword>
<dbReference type="PROSITE" id="PS50977">
    <property type="entry name" value="HTH_TETR_2"/>
    <property type="match status" value="1"/>
</dbReference>
<dbReference type="GO" id="GO:0003700">
    <property type="term" value="F:DNA-binding transcription factor activity"/>
    <property type="evidence" value="ECO:0007669"/>
    <property type="project" value="TreeGrafter"/>
</dbReference>
<keyword evidence="7" id="KW-1185">Reference proteome</keyword>
<dbReference type="GO" id="GO:0000976">
    <property type="term" value="F:transcription cis-regulatory region binding"/>
    <property type="evidence" value="ECO:0007669"/>
    <property type="project" value="TreeGrafter"/>
</dbReference>
<comment type="caution">
    <text evidence="6">The sequence shown here is derived from an EMBL/GenBank/DDBJ whole genome shotgun (WGS) entry which is preliminary data.</text>
</comment>
<feature type="domain" description="HTH tetR-type" evidence="5">
    <location>
        <begin position="9"/>
        <end position="69"/>
    </location>
</feature>
<keyword evidence="2 4" id="KW-0238">DNA-binding</keyword>
<dbReference type="SUPFAM" id="SSF46689">
    <property type="entry name" value="Homeodomain-like"/>
    <property type="match status" value="1"/>
</dbReference>
<dbReference type="InterPro" id="IPR050109">
    <property type="entry name" value="HTH-type_TetR-like_transc_reg"/>
</dbReference>
<evidence type="ECO:0000313" key="6">
    <source>
        <dbReference type="EMBL" id="MYM54383.1"/>
    </source>
</evidence>
<evidence type="ECO:0000259" key="5">
    <source>
        <dbReference type="PROSITE" id="PS50977"/>
    </source>
</evidence>
<accession>A0A6L8LF73</accession>